<dbReference type="EMBL" id="CP046172">
    <property type="protein sequence ID" value="QIS09985.1"/>
    <property type="molecule type" value="Genomic_DNA"/>
</dbReference>
<dbReference type="Pfam" id="PF01494">
    <property type="entry name" value="FAD_binding_3"/>
    <property type="match status" value="1"/>
</dbReference>
<dbReference type="KEGG" id="nah:F5544_10435"/>
<evidence type="ECO:0000256" key="1">
    <source>
        <dbReference type="SAM" id="MobiDB-lite"/>
    </source>
</evidence>
<dbReference type="InterPro" id="IPR036188">
    <property type="entry name" value="FAD/NAD-bd_sf"/>
</dbReference>
<accession>A0A6G9Y9P4</accession>
<evidence type="ECO:0000313" key="3">
    <source>
        <dbReference type="EMBL" id="QIS09985.1"/>
    </source>
</evidence>
<dbReference type="Gene3D" id="3.30.9.10">
    <property type="entry name" value="D-Amino Acid Oxidase, subunit A, domain 2"/>
    <property type="match status" value="1"/>
</dbReference>
<dbReference type="PANTHER" id="PTHR46865:SF8">
    <property type="entry name" value="POSSIBLE OXIDOREDUCTASE"/>
    <property type="match status" value="1"/>
</dbReference>
<name>A0A6G9Y9P4_9NOCA</name>
<proteinExistence type="predicted"/>
<dbReference type="InterPro" id="IPR051704">
    <property type="entry name" value="FAD_aromatic-hydroxylase"/>
</dbReference>
<evidence type="ECO:0000259" key="2">
    <source>
        <dbReference type="Pfam" id="PF01494"/>
    </source>
</evidence>
<dbReference type="PANTHER" id="PTHR46865">
    <property type="entry name" value="OXIDOREDUCTASE-RELATED"/>
    <property type="match status" value="1"/>
</dbReference>
<dbReference type="SUPFAM" id="SSF51905">
    <property type="entry name" value="FAD/NAD(P)-binding domain"/>
    <property type="match status" value="1"/>
</dbReference>
<dbReference type="GO" id="GO:0071949">
    <property type="term" value="F:FAD binding"/>
    <property type="evidence" value="ECO:0007669"/>
    <property type="project" value="InterPro"/>
</dbReference>
<gene>
    <name evidence="3" type="ORF">F5544_10435</name>
</gene>
<dbReference type="InterPro" id="IPR002938">
    <property type="entry name" value="FAD-bd"/>
</dbReference>
<evidence type="ECO:0000313" key="4">
    <source>
        <dbReference type="Proteomes" id="UP000503540"/>
    </source>
</evidence>
<feature type="compositionally biased region" description="Polar residues" evidence="1">
    <location>
        <begin position="1"/>
        <end position="10"/>
    </location>
</feature>
<protein>
    <submittedName>
        <fullName evidence="3">FAD-dependent oxidoreductase</fullName>
    </submittedName>
</protein>
<sequence>MARVTNNGGSAQAHGDRPGRADTPAKRAVIIGAGIAGLATALRLHRSGWRVLVVERAPGRRSSGYLVNLPGQAYDTAGRLGILPQLVARDIGFFTSILTRADGSAKFTVPAAAAQALGSRMLTVFRGDLETVLYEEISEIVPIRFGTTVRAVVPGRDEVDIEFADGSRETADLLVGADGVHSVVRGLLFGEATDCRVELKHMVGALPLDGTPDGVPEGAGTTFIGVRRTAAVMNLGPGRSSAFFTYYSEDPETELKRGAVDALTTAFGDLEGGVPNALRQLARDPGAAYFDSVSQIVLNRWSSGRVLLLGDSAWCVTVFAGHGAALALTGADRLGDELDAHGDDIPAALAAWEAALRPEVRKRQALARKGTAQFAPPTKAHIFANEMMIRAMRLPGIRTMMQRAIARANE</sequence>
<keyword evidence="4" id="KW-1185">Reference proteome</keyword>
<feature type="domain" description="FAD-binding" evidence="2">
    <location>
        <begin position="28"/>
        <end position="338"/>
    </location>
</feature>
<reference evidence="3 4" key="1">
    <citation type="journal article" date="2019" name="ACS Chem. Biol.">
        <title>Identification and Mobilization of a Cryptic Antibiotic Biosynthesis Gene Locus from a Human-Pathogenic Nocardia Isolate.</title>
        <authorList>
            <person name="Herisse M."/>
            <person name="Ishida K."/>
            <person name="Porter J.L."/>
            <person name="Howden B."/>
            <person name="Hertweck C."/>
            <person name="Stinear T.P."/>
            <person name="Pidot S.J."/>
        </authorList>
    </citation>
    <scope>NUCLEOTIDE SEQUENCE [LARGE SCALE GENOMIC DNA]</scope>
    <source>
        <strain evidence="3 4">AUSMDU00012717</strain>
    </source>
</reference>
<dbReference type="AlphaFoldDB" id="A0A6G9Y9P4"/>
<dbReference type="Proteomes" id="UP000503540">
    <property type="component" value="Chromosome"/>
</dbReference>
<dbReference type="Gene3D" id="3.50.50.60">
    <property type="entry name" value="FAD/NAD(P)-binding domain"/>
    <property type="match status" value="1"/>
</dbReference>
<organism evidence="3 4">
    <name type="scientific">Nocardia arthritidis</name>
    <dbReference type="NCBI Taxonomy" id="228602"/>
    <lineage>
        <taxon>Bacteria</taxon>
        <taxon>Bacillati</taxon>
        <taxon>Actinomycetota</taxon>
        <taxon>Actinomycetes</taxon>
        <taxon>Mycobacteriales</taxon>
        <taxon>Nocardiaceae</taxon>
        <taxon>Nocardia</taxon>
    </lineage>
</organism>
<feature type="region of interest" description="Disordered" evidence="1">
    <location>
        <begin position="1"/>
        <end position="22"/>
    </location>
</feature>
<dbReference type="PRINTS" id="PR00420">
    <property type="entry name" value="RNGMNOXGNASE"/>
</dbReference>